<accession>A0A9P5TYN4</accession>
<dbReference type="OrthoDB" id="3059764at2759"/>
<keyword evidence="2" id="KW-1185">Reference proteome</keyword>
<dbReference type="Proteomes" id="UP000772434">
    <property type="component" value="Unassembled WGS sequence"/>
</dbReference>
<evidence type="ECO:0000313" key="2">
    <source>
        <dbReference type="Proteomes" id="UP000772434"/>
    </source>
</evidence>
<dbReference type="Gene3D" id="3.30.200.20">
    <property type="entry name" value="Phosphorylase Kinase, domain 1"/>
    <property type="match status" value="1"/>
</dbReference>
<sequence>HLHVIVGILKLPLKPKLRVISTITNSLPQTTPEPQWLRLAESRTGYELGGYRPTVIGERLHSERYEILRKLGHGMQSTVWLAQDRNHLKGICVALKFLPL</sequence>
<protein>
    <submittedName>
        <fullName evidence="1">Uncharacterized protein</fullName>
    </submittedName>
</protein>
<organism evidence="1 2">
    <name type="scientific">Rhodocollybia butyracea</name>
    <dbReference type="NCBI Taxonomy" id="206335"/>
    <lineage>
        <taxon>Eukaryota</taxon>
        <taxon>Fungi</taxon>
        <taxon>Dikarya</taxon>
        <taxon>Basidiomycota</taxon>
        <taxon>Agaricomycotina</taxon>
        <taxon>Agaricomycetes</taxon>
        <taxon>Agaricomycetidae</taxon>
        <taxon>Agaricales</taxon>
        <taxon>Marasmiineae</taxon>
        <taxon>Omphalotaceae</taxon>
        <taxon>Rhodocollybia</taxon>
    </lineage>
</organism>
<gene>
    <name evidence="1" type="ORF">BDP27DRAFT_1498226</name>
</gene>
<proteinExistence type="predicted"/>
<dbReference type="InterPro" id="IPR011009">
    <property type="entry name" value="Kinase-like_dom_sf"/>
</dbReference>
<evidence type="ECO:0000313" key="1">
    <source>
        <dbReference type="EMBL" id="KAF9059507.1"/>
    </source>
</evidence>
<name>A0A9P5TYN4_9AGAR</name>
<comment type="caution">
    <text evidence="1">The sequence shown here is derived from an EMBL/GenBank/DDBJ whole genome shotgun (WGS) entry which is preliminary data.</text>
</comment>
<feature type="non-terminal residue" evidence="1">
    <location>
        <position position="100"/>
    </location>
</feature>
<dbReference type="AlphaFoldDB" id="A0A9P5TYN4"/>
<dbReference type="SUPFAM" id="SSF56112">
    <property type="entry name" value="Protein kinase-like (PK-like)"/>
    <property type="match status" value="1"/>
</dbReference>
<dbReference type="EMBL" id="JADNRY010000297">
    <property type="protein sequence ID" value="KAF9059507.1"/>
    <property type="molecule type" value="Genomic_DNA"/>
</dbReference>
<reference evidence="1" key="1">
    <citation type="submission" date="2020-11" db="EMBL/GenBank/DDBJ databases">
        <authorList>
            <consortium name="DOE Joint Genome Institute"/>
            <person name="Ahrendt S."/>
            <person name="Riley R."/>
            <person name="Andreopoulos W."/>
            <person name="Labutti K."/>
            <person name="Pangilinan J."/>
            <person name="Ruiz-Duenas F.J."/>
            <person name="Barrasa J.M."/>
            <person name="Sanchez-Garcia M."/>
            <person name="Camarero S."/>
            <person name="Miyauchi S."/>
            <person name="Serrano A."/>
            <person name="Linde D."/>
            <person name="Babiker R."/>
            <person name="Drula E."/>
            <person name="Ayuso-Fernandez I."/>
            <person name="Pacheco R."/>
            <person name="Padilla G."/>
            <person name="Ferreira P."/>
            <person name="Barriuso J."/>
            <person name="Kellner H."/>
            <person name="Castanera R."/>
            <person name="Alfaro M."/>
            <person name="Ramirez L."/>
            <person name="Pisabarro A.G."/>
            <person name="Kuo A."/>
            <person name="Tritt A."/>
            <person name="Lipzen A."/>
            <person name="He G."/>
            <person name="Yan M."/>
            <person name="Ng V."/>
            <person name="Cullen D."/>
            <person name="Martin F."/>
            <person name="Rosso M.-N."/>
            <person name="Henrissat B."/>
            <person name="Hibbett D."/>
            <person name="Martinez A.T."/>
            <person name="Grigoriev I.V."/>
        </authorList>
    </citation>
    <scope>NUCLEOTIDE SEQUENCE</scope>
    <source>
        <strain evidence="1">AH 40177</strain>
    </source>
</reference>